<dbReference type="OrthoDB" id="1928974at2759"/>
<accession>A0A2G9SD39</accession>
<feature type="compositionally biased region" description="Basic residues" evidence="1">
    <location>
        <begin position="58"/>
        <end position="82"/>
    </location>
</feature>
<feature type="region of interest" description="Disordered" evidence="1">
    <location>
        <begin position="1"/>
        <end position="159"/>
    </location>
</feature>
<feature type="compositionally biased region" description="Basic residues" evidence="1">
    <location>
        <begin position="38"/>
        <end position="50"/>
    </location>
</feature>
<evidence type="ECO:0000313" key="2">
    <source>
        <dbReference type="EMBL" id="PIO37975.1"/>
    </source>
</evidence>
<feature type="compositionally biased region" description="Basic and acidic residues" evidence="1">
    <location>
        <begin position="20"/>
        <end position="29"/>
    </location>
</feature>
<dbReference type="AlphaFoldDB" id="A0A2G9SD39"/>
<evidence type="ECO:0000256" key="1">
    <source>
        <dbReference type="SAM" id="MobiDB-lite"/>
    </source>
</evidence>
<feature type="compositionally biased region" description="Basic and acidic residues" evidence="1">
    <location>
        <begin position="144"/>
        <end position="157"/>
    </location>
</feature>
<reference evidence="3" key="1">
    <citation type="journal article" date="2017" name="Nat. Commun.">
        <title>The North American bullfrog draft genome provides insight into hormonal regulation of long noncoding RNA.</title>
        <authorList>
            <person name="Hammond S.A."/>
            <person name="Warren R.L."/>
            <person name="Vandervalk B.P."/>
            <person name="Kucuk E."/>
            <person name="Khan H."/>
            <person name="Gibb E.A."/>
            <person name="Pandoh P."/>
            <person name="Kirk H."/>
            <person name="Zhao Y."/>
            <person name="Jones M."/>
            <person name="Mungall A.J."/>
            <person name="Coope R."/>
            <person name="Pleasance S."/>
            <person name="Moore R.A."/>
            <person name="Holt R.A."/>
            <person name="Round J.M."/>
            <person name="Ohora S."/>
            <person name="Walle B.V."/>
            <person name="Veldhoen N."/>
            <person name="Helbing C.C."/>
            <person name="Birol I."/>
        </authorList>
    </citation>
    <scope>NUCLEOTIDE SEQUENCE [LARGE SCALE GENOMIC DNA]</scope>
</reference>
<dbReference type="Proteomes" id="UP000228934">
    <property type="component" value="Unassembled WGS sequence"/>
</dbReference>
<proteinExistence type="predicted"/>
<evidence type="ECO:0000313" key="3">
    <source>
        <dbReference type="Proteomes" id="UP000228934"/>
    </source>
</evidence>
<keyword evidence="3" id="KW-1185">Reference proteome</keyword>
<dbReference type="EMBL" id="KV924124">
    <property type="protein sequence ID" value="PIO37975.1"/>
    <property type="molecule type" value="Genomic_DNA"/>
</dbReference>
<feature type="compositionally biased region" description="Basic and acidic residues" evidence="1">
    <location>
        <begin position="1"/>
        <end position="11"/>
    </location>
</feature>
<feature type="compositionally biased region" description="Basic and acidic residues" evidence="1">
    <location>
        <begin position="83"/>
        <end position="109"/>
    </location>
</feature>
<gene>
    <name evidence="2" type="ORF">AB205_0049200</name>
</gene>
<organism evidence="2 3">
    <name type="scientific">Aquarana catesbeiana</name>
    <name type="common">American bullfrog</name>
    <name type="synonym">Rana catesbeiana</name>
    <dbReference type="NCBI Taxonomy" id="8400"/>
    <lineage>
        <taxon>Eukaryota</taxon>
        <taxon>Metazoa</taxon>
        <taxon>Chordata</taxon>
        <taxon>Craniata</taxon>
        <taxon>Vertebrata</taxon>
        <taxon>Euteleostomi</taxon>
        <taxon>Amphibia</taxon>
        <taxon>Batrachia</taxon>
        <taxon>Anura</taxon>
        <taxon>Neobatrachia</taxon>
        <taxon>Ranoidea</taxon>
        <taxon>Ranidae</taxon>
        <taxon>Aquarana</taxon>
    </lineage>
</organism>
<sequence length="310" mass="35329">MASSDTDRDEGSPDSCSPTLEKRMKECDPSKSPTTCRHFSRSRSRSREHKRKGDNEGKKHRSRSRSKEGRRHGSKEKSSKKHRSDDIIDKDHSDKVRERLNSSENGEERHRRKDRKPSRGRSYSRSRSRVIVVGVVTGKNPDQGAEKGSDDPGHAPDPDTVIEAKAVRSRGVILVSKRPGYRPLPHSKDGPPENSDMYTLRDPKDEEDILLGRTPVKTDKQLHTDLSHVALKNKKSITGAATPHHLCTLRPRFYCVFSCDFVQVTNIVFYLCNPGFHLFNPLLDFIKLMPNYINIYSQCINFSCESHCMF</sequence>
<name>A0A2G9SD39_AQUCT</name>
<feature type="region of interest" description="Disordered" evidence="1">
    <location>
        <begin position="178"/>
        <end position="200"/>
    </location>
</feature>
<feature type="compositionally biased region" description="Basic residues" evidence="1">
    <location>
        <begin position="110"/>
        <end position="128"/>
    </location>
</feature>
<protein>
    <submittedName>
        <fullName evidence="2">Uncharacterized protein</fullName>
    </submittedName>
</protein>